<dbReference type="InterPro" id="IPR004360">
    <property type="entry name" value="Glyas_Fos-R_dOase_dom"/>
</dbReference>
<accession>A0A7K1UKY5</accession>
<dbReference type="InterPro" id="IPR029068">
    <property type="entry name" value="Glyas_Bleomycin-R_OHBP_Dase"/>
</dbReference>
<dbReference type="PIRSF" id="PIRSF039020">
    <property type="entry name" value="EhpR"/>
    <property type="match status" value="1"/>
</dbReference>
<evidence type="ECO:0000259" key="1">
    <source>
        <dbReference type="PROSITE" id="PS51819"/>
    </source>
</evidence>
<sequence length="125" mass="13959">MKTPDMTILYVRNTAASTQFYRKLFDREPAFDTPYFVSFVLDDGHQLALWSGPDEHTPLPVAATQTATTELCITLDEGPSAIEAVYREFLEKGIEILEPPHDAVFGRTFVAADPDGNRLRVAPED</sequence>
<proteinExistence type="predicted"/>
<dbReference type="Proteomes" id="UP000460157">
    <property type="component" value="Unassembled WGS sequence"/>
</dbReference>
<organism evidence="2 3">
    <name type="scientific">Nesterenkonia alkaliphila</name>
    <dbReference type="NCBI Taxonomy" id="1463631"/>
    <lineage>
        <taxon>Bacteria</taxon>
        <taxon>Bacillati</taxon>
        <taxon>Actinomycetota</taxon>
        <taxon>Actinomycetes</taxon>
        <taxon>Micrococcales</taxon>
        <taxon>Micrococcaceae</taxon>
        <taxon>Nesterenkonia</taxon>
    </lineage>
</organism>
<evidence type="ECO:0000313" key="2">
    <source>
        <dbReference type="EMBL" id="MVT27096.1"/>
    </source>
</evidence>
<gene>
    <name evidence="2" type="ORF">GNZ21_12160</name>
</gene>
<evidence type="ECO:0000313" key="3">
    <source>
        <dbReference type="Proteomes" id="UP000460157"/>
    </source>
</evidence>
<dbReference type="Pfam" id="PF00903">
    <property type="entry name" value="Glyoxalase"/>
    <property type="match status" value="1"/>
</dbReference>
<dbReference type="Gene3D" id="3.30.720.110">
    <property type="match status" value="1"/>
</dbReference>
<feature type="domain" description="VOC" evidence="1">
    <location>
        <begin position="3"/>
        <end position="124"/>
    </location>
</feature>
<dbReference type="InterPro" id="IPR026275">
    <property type="entry name" value="Glyoxalase/dOase/EhpR"/>
</dbReference>
<reference evidence="2 3" key="1">
    <citation type="submission" date="2019-12" db="EMBL/GenBank/DDBJ databases">
        <title>Nesterenkonia muleiensis sp. nov., a novel actinobacterium isolated from sap of Populus euphratica.</title>
        <authorList>
            <person name="Wang R."/>
        </authorList>
    </citation>
    <scope>NUCLEOTIDE SEQUENCE [LARGE SCALE GENOMIC DNA]</scope>
    <source>
        <strain evidence="2 3">F10</strain>
    </source>
</reference>
<dbReference type="AlphaFoldDB" id="A0A7K1UKY5"/>
<dbReference type="Gene3D" id="3.30.720.120">
    <property type="match status" value="1"/>
</dbReference>
<keyword evidence="3" id="KW-1185">Reference proteome</keyword>
<dbReference type="OrthoDB" id="9792323at2"/>
<dbReference type="EMBL" id="WRPM01000088">
    <property type="protein sequence ID" value="MVT27096.1"/>
    <property type="molecule type" value="Genomic_DNA"/>
</dbReference>
<dbReference type="PROSITE" id="PS51819">
    <property type="entry name" value="VOC"/>
    <property type="match status" value="1"/>
</dbReference>
<comment type="caution">
    <text evidence="2">The sequence shown here is derived from an EMBL/GenBank/DDBJ whole genome shotgun (WGS) entry which is preliminary data.</text>
</comment>
<name>A0A7K1UKY5_9MICC</name>
<dbReference type="InterPro" id="IPR037523">
    <property type="entry name" value="VOC_core"/>
</dbReference>
<dbReference type="SUPFAM" id="SSF54593">
    <property type="entry name" value="Glyoxalase/Bleomycin resistance protein/Dihydroxybiphenyl dioxygenase"/>
    <property type="match status" value="1"/>
</dbReference>
<protein>
    <submittedName>
        <fullName evidence="2">Glyoxalase</fullName>
    </submittedName>
</protein>